<gene>
    <name evidence="1" type="ORF">AVEN_210706_1</name>
</gene>
<keyword evidence="2" id="KW-1185">Reference proteome</keyword>
<protein>
    <submittedName>
        <fullName evidence="1">Uncharacterized protein</fullName>
    </submittedName>
</protein>
<sequence length="121" mass="13940">MINCFEVTAYSDKGSTEVILETNHYPSRRHGCLRGLGLTYCLMRCNLLMIVSTIRFFVSLLLMRCASTQRPCAELKVLPFDLRRERTLPPPSYISVYILDLDSLALFTVWTWSSRADFLPL</sequence>
<proteinExistence type="predicted"/>
<reference evidence="1 2" key="1">
    <citation type="journal article" date="2019" name="Sci. Rep.">
        <title>Orb-weaving spider Araneus ventricosus genome elucidates the spidroin gene catalogue.</title>
        <authorList>
            <person name="Kono N."/>
            <person name="Nakamura H."/>
            <person name="Ohtoshi R."/>
            <person name="Moran D.A.P."/>
            <person name="Shinohara A."/>
            <person name="Yoshida Y."/>
            <person name="Fujiwara M."/>
            <person name="Mori M."/>
            <person name="Tomita M."/>
            <person name="Arakawa K."/>
        </authorList>
    </citation>
    <scope>NUCLEOTIDE SEQUENCE [LARGE SCALE GENOMIC DNA]</scope>
</reference>
<organism evidence="1 2">
    <name type="scientific">Araneus ventricosus</name>
    <name type="common">Orbweaver spider</name>
    <name type="synonym">Epeira ventricosa</name>
    <dbReference type="NCBI Taxonomy" id="182803"/>
    <lineage>
        <taxon>Eukaryota</taxon>
        <taxon>Metazoa</taxon>
        <taxon>Ecdysozoa</taxon>
        <taxon>Arthropoda</taxon>
        <taxon>Chelicerata</taxon>
        <taxon>Arachnida</taxon>
        <taxon>Araneae</taxon>
        <taxon>Araneomorphae</taxon>
        <taxon>Entelegynae</taxon>
        <taxon>Araneoidea</taxon>
        <taxon>Araneidae</taxon>
        <taxon>Araneus</taxon>
    </lineage>
</organism>
<accession>A0A4Y2V1R2</accession>
<name>A0A4Y2V1R2_ARAVE</name>
<dbReference type="Proteomes" id="UP000499080">
    <property type="component" value="Unassembled WGS sequence"/>
</dbReference>
<dbReference type="AlphaFoldDB" id="A0A4Y2V1R2"/>
<evidence type="ECO:0000313" key="1">
    <source>
        <dbReference type="EMBL" id="GBO19145.1"/>
    </source>
</evidence>
<dbReference type="EMBL" id="BGPR01042658">
    <property type="protein sequence ID" value="GBO19145.1"/>
    <property type="molecule type" value="Genomic_DNA"/>
</dbReference>
<comment type="caution">
    <text evidence="1">The sequence shown here is derived from an EMBL/GenBank/DDBJ whole genome shotgun (WGS) entry which is preliminary data.</text>
</comment>
<evidence type="ECO:0000313" key="2">
    <source>
        <dbReference type="Proteomes" id="UP000499080"/>
    </source>
</evidence>